<sequence>MNHIDIPKKKQTELAKKASFDDIPDFAFNPKDDWVEVFQKGLKQIDFNDKCIYEVGVGIGTNLFFLLDNFHPHSIYFSDIDARLTHRAYKNLSFTHSEKLPICKPIHGDIDLIETKLSDNENHSLDYIIACIPQVFNDKIDKQPPDFNAHFYRKHSLKKSPYHKLGLDLNYSLLKLAKKKSPKAEVILNLNCRFGVTPLLQLFIDSGYMPNLLYQARVKQCMTTGLDFFVEAEKQGLNCEFYNNPHARTPISAHEAEKSIKYGPIYHSVAVIRGKPN</sequence>
<reference evidence="1 2" key="1">
    <citation type="submission" date="2024-08" db="EMBL/GenBank/DDBJ databases">
        <authorList>
            <person name="Ishaq N."/>
        </authorList>
    </citation>
    <scope>NUCLEOTIDE SEQUENCE [LARGE SCALE GENOMIC DNA]</scope>
    <source>
        <strain evidence="1 2">JCM 30400</strain>
    </source>
</reference>
<name>A0ABV4NMY5_9GAMM</name>
<keyword evidence="2" id="KW-1185">Reference proteome</keyword>
<dbReference type="Proteomes" id="UP001569414">
    <property type="component" value="Unassembled WGS sequence"/>
</dbReference>
<dbReference type="EMBL" id="JBGMEL010000008">
    <property type="protein sequence ID" value="MFA0790768.1"/>
    <property type="molecule type" value="Genomic_DNA"/>
</dbReference>
<dbReference type="InterPro" id="IPR029063">
    <property type="entry name" value="SAM-dependent_MTases_sf"/>
</dbReference>
<protein>
    <submittedName>
        <fullName evidence="1">Uncharacterized protein</fullName>
    </submittedName>
</protein>
<dbReference type="Gene3D" id="3.40.50.150">
    <property type="entry name" value="Vaccinia Virus protein VP39"/>
    <property type="match status" value="1"/>
</dbReference>
<organism evidence="1 2">
    <name type="scientific">Microbulbifer echini</name>
    <dbReference type="NCBI Taxonomy" id="1529067"/>
    <lineage>
        <taxon>Bacteria</taxon>
        <taxon>Pseudomonadati</taxon>
        <taxon>Pseudomonadota</taxon>
        <taxon>Gammaproteobacteria</taxon>
        <taxon>Cellvibrionales</taxon>
        <taxon>Microbulbiferaceae</taxon>
        <taxon>Microbulbifer</taxon>
    </lineage>
</organism>
<dbReference type="RefSeq" id="WP_371843392.1">
    <property type="nucleotide sequence ID" value="NZ_JBGMEL010000008.1"/>
</dbReference>
<evidence type="ECO:0000313" key="1">
    <source>
        <dbReference type="EMBL" id="MFA0790768.1"/>
    </source>
</evidence>
<evidence type="ECO:0000313" key="2">
    <source>
        <dbReference type="Proteomes" id="UP001569414"/>
    </source>
</evidence>
<gene>
    <name evidence="1" type="ORF">ACCI51_09450</name>
</gene>
<comment type="caution">
    <text evidence="1">The sequence shown here is derived from an EMBL/GenBank/DDBJ whole genome shotgun (WGS) entry which is preliminary data.</text>
</comment>
<dbReference type="SUPFAM" id="SSF53335">
    <property type="entry name" value="S-adenosyl-L-methionine-dependent methyltransferases"/>
    <property type="match status" value="1"/>
</dbReference>
<accession>A0ABV4NMY5</accession>
<proteinExistence type="predicted"/>